<keyword evidence="3" id="KW-1185">Reference proteome</keyword>
<reference evidence="2" key="2">
    <citation type="submission" date="2017-02" db="EMBL/GenBank/DDBJ databases">
        <title>Sunflower complete genome.</title>
        <authorList>
            <person name="Langlade N."/>
            <person name="Munos S."/>
        </authorList>
    </citation>
    <scope>NUCLEOTIDE SEQUENCE [LARGE SCALE GENOMIC DNA]</scope>
    <source>
        <tissue evidence="2">Leaves</tissue>
    </source>
</reference>
<evidence type="ECO:0000313" key="3">
    <source>
        <dbReference type="Proteomes" id="UP000215914"/>
    </source>
</evidence>
<sequence length="125" mass="14512">MKRSTRSFVHKVLRSRKRLYLFLFSILKSTSLIFFRSNQSSLIQVSLQSIHESDSKDSDGVARVTCDKMYSVVNKDKPYEEPEYSVDEEDFVKVHGSDFVSLLCQNLFMVSMYHNPFNIIMLAAN</sequence>
<evidence type="ECO:0000313" key="2">
    <source>
        <dbReference type="EMBL" id="OTG07869.1"/>
    </source>
</evidence>
<gene>
    <name evidence="2" type="ORF">HannXRQ_Chr11g0335341</name>
    <name evidence="1" type="ORF">HanXRQr2_Chr11g0483191</name>
</gene>
<organism evidence="2 3">
    <name type="scientific">Helianthus annuus</name>
    <name type="common">Common sunflower</name>
    <dbReference type="NCBI Taxonomy" id="4232"/>
    <lineage>
        <taxon>Eukaryota</taxon>
        <taxon>Viridiplantae</taxon>
        <taxon>Streptophyta</taxon>
        <taxon>Embryophyta</taxon>
        <taxon>Tracheophyta</taxon>
        <taxon>Spermatophyta</taxon>
        <taxon>Magnoliopsida</taxon>
        <taxon>eudicotyledons</taxon>
        <taxon>Gunneridae</taxon>
        <taxon>Pentapetalae</taxon>
        <taxon>asterids</taxon>
        <taxon>campanulids</taxon>
        <taxon>Asterales</taxon>
        <taxon>Asteraceae</taxon>
        <taxon>Asteroideae</taxon>
        <taxon>Heliantheae alliance</taxon>
        <taxon>Heliantheae</taxon>
        <taxon>Helianthus</taxon>
    </lineage>
</organism>
<dbReference type="EMBL" id="MNCJ02000326">
    <property type="protein sequence ID" value="KAF5781403.1"/>
    <property type="molecule type" value="Genomic_DNA"/>
</dbReference>
<dbReference type="Proteomes" id="UP000215914">
    <property type="component" value="Chromosome 11"/>
</dbReference>
<accession>A0A251TAR3</accession>
<reference evidence="1" key="3">
    <citation type="submission" date="2020-06" db="EMBL/GenBank/DDBJ databases">
        <title>Helianthus annuus Genome sequencing and assembly Release 2.</title>
        <authorList>
            <person name="Gouzy J."/>
            <person name="Langlade N."/>
            <person name="Munos S."/>
        </authorList>
    </citation>
    <scope>NUCLEOTIDE SEQUENCE</scope>
    <source>
        <tissue evidence="1">Leaves</tissue>
    </source>
</reference>
<dbReference type="AlphaFoldDB" id="A0A251TAR3"/>
<proteinExistence type="predicted"/>
<reference evidence="1 3" key="1">
    <citation type="journal article" date="2017" name="Nature">
        <title>The sunflower genome provides insights into oil metabolism, flowering and Asterid evolution.</title>
        <authorList>
            <person name="Badouin H."/>
            <person name="Gouzy J."/>
            <person name="Grassa C.J."/>
            <person name="Murat F."/>
            <person name="Staton S.E."/>
            <person name="Cottret L."/>
            <person name="Lelandais-Briere C."/>
            <person name="Owens G.L."/>
            <person name="Carrere S."/>
            <person name="Mayjonade B."/>
            <person name="Legrand L."/>
            <person name="Gill N."/>
            <person name="Kane N.C."/>
            <person name="Bowers J.E."/>
            <person name="Hubner S."/>
            <person name="Bellec A."/>
            <person name="Berard A."/>
            <person name="Berges H."/>
            <person name="Blanchet N."/>
            <person name="Boniface M.C."/>
            <person name="Brunel D."/>
            <person name="Catrice O."/>
            <person name="Chaidir N."/>
            <person name="Claudel C."/>
            <person name="Donnadieu C."/>
            <person name="Faraut T."/>
            <person name="Fievet G."/>
            <person name="Helmstetter N."/>
            <person name="King M."/>
            <person name="Knapp S.J."/>
            <person name="Lai Z."/>
            <person name="Le Paslier M.C."/>
            <person name="Lippi Y."/>
            <person name="Lorenzon L."/>
            <person name="Mandel J.R."/>
            <person name="Marage G."/>
            <person name="Marchand G."/>
            <person name="Marquand E."/>
            <person name="Bret-Mestries E."/>
            <person name="Morien E."/>
            <person name="Nambeesan S."/>
            <person name="Nguyen T."/>
            <person name="Pegot-Espagnet P."/>
            <person name="Pouilly N."/>
            <person name="Raftis F."/>
            <person name="Sallet E."/>
            <person name="Schiex T."/>
            <person name="Thomas J."/>
            <person name="Vandecasteele C."/>
            <person name="Vares D."/>
            <person name="Vear F."/>
            <person name="Vautrin S."/>
            <person name="Crespi M."/>
            <person name="Mangin B."/>
            <person name="Burke J.M."/>
            <person name="Salse J."/>
            <person name="Munos S."/>
            <person name="Vincourt P."/>
            <person name="Rieseberg L.H."/>
            <person name="Langlade N.B."/>
        </authorList>
    </citation>
    <scope>NUCLEOTIDE SEQUENCE [LARGE SCALE GENOMIC DNA]</scope>
    <source>
        <strain evidence="3">cv. SF193</strain>
        <tissue evidence="1">Leaves</tissue>
    </source>
</reference>
<name>A0A251TAR3_HELAN</name>
<protein>
    <submittedName>
        <fullName evidence="2">Uncharacterized protein</fullName>
    </submittedName>
</protein>
<dbReference type="InParanoid" id="A0A251TAR3"/>
<evidence type="ECO:0000313" key="1">
    <source>
        <dbReference type="EMBL" id="KAF5781403.1"/>
    </source>
</evidence>
<dbReference type="Gramene" id="mRNA:HanXRQr2_Chr11g0483191">
    <property type="protein sequence ID" value="mRNA:HanXRQr2_Chr11g0483191"/>
    <property type="gene ID" value="HanXRQr2_Chr11g0483191"/>
</dbReference>
<dbReference type="EMBL" id="CM007900">
    <property type="protein sequence ID" value="OTG07869.1"/>
    <property type="molecule type" value="Genomic_DNA"/>
</dbReference>